<organism evidence="4 5">
    <name type="scientific">Tritrichomonas musculus</name>
    <dbReference type="NCBI Taxonomy" id="1915356"/>
    <lineage>
        <taxon>Eukaryota</taxon>
        <taxon>Metamonada</taxon>
        <taxon>Parabasalia</taxon>
        <taxon>Tritrichomonadida</taxon>
        <taxon>Tritrichomonadidae</taxon>
        <taxon>Tritrichomonas</taxon>
    </lineage>
</organism>
<evidence type="ECO:0000313" key="5">
    <source>
        <dbReference type="Proteomes" id="UP001470230"/>
    </source>
</evidence>
<evidence type="ECO:0000256" key="2">
    <source>
        <dbReference type="SAM" id="MobiDB-lite"/>
    </source>
</evidence>
<dbReference type="CDD" id="cd13999">
    <property type="entry name" value="STKc_MAP3K-like"/>
    <property type="match status" value="1"/>
</dbReference>
<dbReference type="Gene3D" id="3.80.10.10">
    <property type="entry name" value="Ribonuclease Inhibitor"/>
    <property type="match status" value="3"/>
</dbReference>
<dbReference type="InterPro" id="IPR008271">
    <property type="entry name" value="Ser/Thr_kinase_AS"/>
</dbReference>
<dbReference type="InterPro" id="IPR001245">
    <property type="entry name" value="Ser-Thr/Tyr_kinase_cat_dom"/>
</dbReference>
<feature type="domain" description="Protein kinase" evidence="3">
    <location>
        <begin position="21"/>
        <end position="296"/>
    </location>
</feature>
<dbReference type="InterPro" id="IPR000719">
    <property type="entry name" value="Prot_kinase_dom"/>
</dbReference>
<dbReference type="Gene3D" id="1.10.510.10">
    <property type="entry name" value="Transferase(Phosphotransferase) domain 1"/>
    <property type="match status" value="1"/>
</dbReference>
<proteinExistence type="predicted"/>
<name>A0ABR2GTG8_9EUKA</name>
<reference evidence="4 5" key="1">
    <citation type="submission" date="2024-04" db="EMBL/GenBank/DDBJ databases">
        <title>Tritrichomonas musculus Genome.</title>
        <authorList>
            <person name="Alves-Ferreira E."/>
            <person name="Grigg M."/>
            <person name="Lorenzi H."/>
            <person name="Galac M."/>
        </authorList>
    </citation>
    <scope>NUCLEOTIDE SEQUENCE [LARGE SCALE GENOMIC DNA]</scope>
    <source>
        <strain evidence="4 5">EAF2021</strain>
    </source>
</reference>
<dbReference type="PRINTS" id="PR00109">
    <property type="entry name" value="TYRKINASE"/>
</dbReference>
<feature type="compositionally biased region" description="Basic and acidic residues" evidence="2">
    <location>
        <begin position="485"/>
        <end position="573"/>
    </location>
</feature>
<dbReference type="InterPro" id="IPR026906">
    <property type="entry name" value="LRR_5"/>
</dbReference>
<dbReference type="SUPFAM" id="SSF52058">
    <property type="entry name" value="L domain-like"/>
    <property type="match status" value="2"/>
</dbReference>
<dbReference type="PROSITE" id="PS00108">
    <property type="entry name" value="PROTEIN_KINASE_ST"/>
    <property type="match status" value="1"/>
</dbReference>
<gene>
    <name evidence="4" type="ORF">M9Y10_036668</name>
</gene>
<keyword evidence="1" id="KW-0175">Coiled coil</keyword>
<dbReference type="PANTHER" id="PTHR23257:SF958">
    <property type="entry name" value="SERINE_THREONINE-PROTEIN KINASE WNK4"/>
    <property type="match status" value="1"/>
</dbReference>
<dbReference type="Pfam" id="PF00069">
    <property type="entry name" value="Pkinase"/>
    <property type="match status" value="1"/>
</dbReference>
<dbReference type="Proteomes" id="UP001470230">
    <property type="component" value="Unassembled WGS sequence"/>
</dbReference>
<feature type="coiled-coil region" evidence="1">
    <location>
        <begin position="345"/>
        <end position="460"/>
    </location>
</feature>
<dbReference type="InterPro" id="IPR032675">
    <property type="entry name" value="LRR_dom_sf"/>
</dbReference>
<keyword evidence="5" id="KW-1185">Reference proteome</keyword>
<evidence type="ECO:0000256" key="1">
    <source>
        <dbReference type="SAM" id="Coils"/>
    </source>
</evidence>
<protein>
    <recommendedName>
        <fullName evidence="3">Protein kinase domain-containing protein</fullName>
    </recommendedName>
</protein>
<dbReference type="InterPro" id="IPR050167">
    <property type="entry name" value="Ser_Thr_protein_kinase"/>
</dbReference>
<accession>A0ABR2GTG8</accession>
<dbReference type="PANTHER" id="PTHR23257">
    <property type="entry name" value="SERINE-THREONINE PROTEIN KINASE"/>
    <property type="match status" value="1"/>
</dbReference>
<dbReference type="SUPFAM" id="SSF56112">
    <property type="entry name" value="Protein kinase-like (PK-like)"/>
    <property type="match status" value="1"/>
</dbReference>
<sequence>MTEPNVIQSRYNKYIVDINDYKILDRVESGGFGSVFSVENNNTKNIYAAKIINTHRGDLQYNRMINREIGIMIKCKHPTIINIIGFSLKDFNNQSNVTIFMQLAKRGSLYDFLQKVQKGLLNCTYDNTNRQIILIGIARGMMHLHQNNVIHRDLKPGNVLLDEDLHPLITDFGLSKLNESGNSISQSQQCGTSAYMAPEIFTGSRYNGKADVYSFGILMYEIVTDSTPYPLLMSGKMTPFQFTTKVVNDDYRPQFTVPVKKSIQNLIEKCWSNDPHERPTFEQIFKRLAYNNDASFDDVYSDVQKVTEKEEEEESYYLEDVDIDAVINYADEISEVKNTAKNSDTTEVEQIVTQLKEENEGMKRQMLQFQKDKEEIEKKLMNVDEMISSIVNPLKMKLEEFVRTNDEKTKELNQLRLDYNESKNELEQMKNENAAIKKENEARKAEIEKIHKEMDKLKGAFEDRKNDSFDVVKKEQTESITSSSEKAEENVKANDKERRKSQRKERDEKSTKEDDKKSKNDEKDKKKHKEEKDKNKKKEKKFFFGKKDKHHSKDDKESSEEQPKEEKSKSEKSKSKHKSAYSIEDFNELTLKSQQSLISSILSKNSSFVNNGFNANSYLQRINKLLLYLMKYDSSSQCFQINAANESQTLTSISEEHQINLLSNSLEILIDSSFSMDELSDALKNFKYVLIDIKYASPSSQAANDVVCFLQNQNKSSKIKKAIVIDENLEKEKMFEKRDDITDVKFGPNMTVIPSGSFSSCSLLETISLSSSVQKIESYAFSECKSLKKLFLPSSVTELGFHAFGQCTSLTEINFAPNSNLSTIDANCFINCSSLVNIIFPSSVSQINDCAFYNCTSLKEVSFQSKSSIKKMCDSFRFCTSLQKFTIPDSVEKIEEGAFYGCKSLKQVAIPSSVKTIGKEAFYECELLEKVEFKNDSLLKKIEDSVFDGCVKLTQITIPLSVTEIGVKSFNGCTSLQQVTLHSNLVSILNAAFANCSALKKISIPQSITKIEPSTFFNCISLEDVTFPNSVKIIDKYAFSSCKSLRKVTLPLYLEEINIGAFSLCPIENVFISSSVKSIANNAFSDSTTICNLK</sequence>
<dbReference type="PROSITE" id="PS50011">
    <property type="entry name" value="PROTEIN_KINASE_DOM"/>
    <property type="match status" value="1"/>
</dbReference>
<dbReference type="SMART" id="SM00220">
    <property type="entry name" value="S_TKc"/>
    <property type="match status" value="1"/>
</dbReference>
<evidence type="ECO:0000259" key="3">
    <source>
        <dbReference type="PROSITE" id="PS50011"/>
    </source>
</evidence>
<dbReference type="Pfam" id="PF13306">
    <property type="entry name" value="LRR_5"/>
    <property type="match status" value="2"/>
</dbReference>
<feature type="region of interest" description="Disordered" evidence="2">
    <location>
        <begin position="472"/>
        <end position="579"/>
    </location>
</feature>
<evidence type="ECO:0000313" key="4">
    <source>
        <dbReference type="EMBL" id="KAK8837239.1"/>
    </source>
</evidence>
<comment type="caution">
    <text evidence="4">The sequence shown here is derived from an EMBL/GenBank/DDBJ whole genome shotgun (WGS) entry which is preliminary data.</text>
</comment>
<dbReference type="EMBL" id="JAPFFF010000060">
    <property type="protein sequence ID" value="KAK8837239.1"/>
    <property type="molecule type" value="Genomic_DNA"/>
</dbReference>
<dbReference type="InterPro" id="IPR011009">
    <property type="entry name" value="Kinase-like_dom_sf"/>
</dbReference>